<evidence type="ECO:0000313" key="1">
    <source>
        <dbReference type="EMBL" id="KAJ3556075.1"/>
    </source>
</evidence>
<organism evidence="1 2">
    <name type="scientific">Phlebia brevispora</name>
    <dbReference type="NCBI Taxonomy" id="194682"/>
    <lineage>
        <taxon>Eukaryota</taxon>
        <taxon>Fungi</taxon>
        <taxon>Dikarya</taxon>
        <taxon>Basidiomycota</taxon>
        <taxon>Agaricomycotina</taxon>
        <taxon>Agaricomycetes</taxon>
        <taxon>Polyporales</taxon>
        <taxon>Meruliaceae</taxon>
        <taxon>Phlebia</taxon>
    </lineage>
</organism>
<sequence>MRTFRSLCVAICASLPTQVVMIDGHLGVIVLFNHVGQKTLLLASHMFKSLEKVNDDLYLDCVANIMLVWRENVLGIDGMLSTVVIGSYVLKLMEKRGRGHNGLAALVGYDSHSARMLFASDNSSFVMSILLICGEEQELSRNALADTRGPWEDGLSFTPAFGNHRQTSRISPSASHAPILTESPSNPPNQALPAEKPWLCAPLAISPLKDIDLGPPRMSKEHLPVPFTGHELMGLFPPASPLTIFASSTSSYFRREERAFFAQIDKELEGMSVGADGQGDASQLSNSLEYRDGVAQVQASRTLNTVPSSSLPPGDSYRERHGNVARQAQTSGSRETNTTETNSAPRTRLPVSQVLTNLPPQQPSQPPAMSITYSLFPPHPNNTAKPRSPSTGTTVASASASEPLVLPSDHVSLPLPSPLPQIDARPSTSLRFLVVRTALGIRA</sequence>
<comment type="caution">
    <text evidence="1">The sequence shown here is derived from an EMBL/GenBank/DDBJ whole genome shotgun (WGS) entry which is preliminary data.</text>
</comment>
<protein>
    <submittedName>
        <fullName evidence="1">Uncharacterized protein</fullName>
    </submittedName>
</protein>
<evidence type="ECO:0000313" key="2">
    <source>
        <dbReference type="Proteomes" id="UP001148662"/>
    </source>
</evidence>
<keyword evidence="2" id="KW-1185">Reference proteome</keyword>
<dbReference type="EMBL" id="JANHOG010000273">
    <property type="protein sequence ID" value="KAJ3556075.1"/>
    <property type="molecule type" value="Genomic_DNA"/>
</dbReference>
<accession>A0ACC1T9G4</accession>
<name>A0ACC1T9G4_9APHY</name>
<gene>
    <name evidence="1" type="ORF">NM688_g2229</name>
</gene>
<reference evidence="1" key="1">
    <citation type="submission" date="2022-07" db="EMBL/GenBank/DDBJ databases">
        <title>Genome Sequence of Phlebia brevispora.</title>
        <authorList>
            <person name="Buettner E."/>
        </authorList>
    </citation>
    <scope>NUCLEOTIDE SEQUENCE</scope>
    <source>
        <strain evidence="1">MPL23</strain>
    </source>
</reference>
<dbReference type="Proteomes" id="UP001148662">
    <property type="component" value="Unassembled WGS sequence"/>
</dbReference>
<proteinExistence type="predicted"/>